<feature type="chain" id="PRO_5003148364" description="Lipoprotein" evidence="1">
    <location>
        <begin position="21"/>
        <end position="108"/>
    </location>
</feature>
<dbReference type="OrthoDB" id="5457360at2"/>
<dbReference type="Proteomes" id="UP000006250">
    <property type="component" value="Unassembled WGS sequence"/>
</dbReference>
<organism evidence="2 3">
    <name type="scientific">Solidesulfovibrio fructosivorans JJ]</name>
    <dbReference type="NCBI Taxonomy" id="596151"/>
    <lineage>
        <taxon>Bacteria</taxon>
        <taxon>Pseudomonadati</taxon>
        <taxon>Thermodesulfobacteriota</taxon>
        <taxon>Desulfovibrionia</taxon>
        <taxon>Desulfovibrionales</taxon>
        <taxon>Desulfovibrionaceae</taxon>
        <taxon>Solidesulfovibrio</taxon>
    </lineage>
</organism>
<dbReference type="eggNOG" id="ENOG50317Y3">
    <property type="taxonomic scope" value="Bacteria"/>
</dbReference>
<dbReference type="PROSITE" id="PS51257">
    <property type="entry name" value="PROKAR_LIPOPROTEIN"/>
    <property type="match status" value="1"/>
</dbReference>
<dbReference type="AlphaFoldDB" id="E1JZQ9"/>
<protein>
    <recommendedName>
        <fullName evidence="4">Lipoprotein</fullName>
    </recommendedName>
</protein>
<evidence type="ECO:0000313" key="3">
    <source>
        <dbReference type="Proteomes" id="UP000006250"/>
    </source>
</evidence>
<evidence type="ECO:0008006" key="4">
    <source>
        <dbReference type="Google" id="ProtNLM"/>
    </source>
</evidence>
<keyword evidence="1" id="KW-0732">Signal</keyword>
<feature type="signal peptide" evidence="1">
    <location>
        <begin position="1"/>
        <end position="20"/>
    </location>
</feature>
<reference evidence="2 3" key="1">
    <citation type="submission" date="2010-08" db="EMBL/GenBank/DDBJ databases">
        <title>The draft genome of Desulfovibrio fructosovorans JJ.</title>
        <authorList>
            <consortium name="US DOE Joint Genome Institute (JGI-PGF)"/>
            <person name="Lucas S."/>
            <person name="Copeland A."/>
            <person name="Lapidus A."/>
            <person name="Cheng J.-F."/>
            <person name="Bruce D."/>
            <person name="Goodwin L."/>
            <person name="Pitluck S."/>
            <person name="Land M.L."/>
            <person name="Hauser L."/>
            <person name="Chang Y.-J."/>
            <person name="Jeffries C."/>
            <person name="Wall J.D."/>
            <person name="Stahl D.A."/>
            <person name="Arkin A.P."/>
            <person name="Dehal P."/>
            <person name="Stolyar S.M."/>
            <person name="Hazen T.C."/>
            <person name="Woyke T.J."/>
        </authorList>
    </citation>
    <scope>NUCLEOTIDE SEQUENCE [LARGE SCALE GENOMIC DNA]</scope>
    <source>
        <strain evidence="2 3">JJ</strain>
    </source>
</reference>
<proteinExistence type="predicted"/>
<dbReference type="RefSeq" id="WP_005995391.1">
    <property type="nucleotide sequence ID" value="NZ_AECZ01000024.1"/>
</dbReference>
<name>E1JZQ9_SOLFR</name>
<sequence precursor="true">MKTLLALALAGLTLGLAGCAARPLTDSEFRGFCYTSIGRRASCDTISICNEFDTDVLSVKHASREACVKACQDVYNRLYVPNEFDGCVSTVMMANNWCAKYCNTNYPK</sequence>
<keyword evidence="3" id="KW-1185">Reference proteome</keyword>
<comment type="caution">
    <text evidence="2">The sequence shown here is derived from an EMBL/GenBank/DDBJ whole genome shotgun (WGS) entry which is preliminary data.</text>
</comment>
<evidence type="ECO:0000256" key="1">
    <source>
        <dbReference type="SAM" id="SignalP"/>
    </source>
</evidence>
<gene>
    <name evidence="2" type="ORF">DesfrDRAFT_3109</name>
</gene>
<dbReference type="EMBL" id="AECZ01000024">
    <property type="protein sequence ID" value="EFL50194.1"/>
    <property type="molecule type" value="Genomic_DNA"/>
</dbReference>
<evidence type="ECO:0000313" key="2">
    <source>
        <dbReference type="EMBL" id="EFL50194.1"/>
    </source>
</evidence>
<accession>E1JZQ9</accession>